<dbReference type="InterPro" id="IPR017871">
    <property type="entry name" value="ABC_transporter-like_CS"/>
</dbReference>
<evidence type="ECO:0000256" key="4">
    <source>
        <dbReference type="ARBA" id="ARBA00022737"/>
    </source>
</evidence>
<evidence type="ECO:0000256" key="6">
    <source>
        <dbReference type="ARBA" id="ARBA00022840"/>
    </source>
</evidence>
<keyword evidence="8" id="KW-0472">Membrane</keyword>
<keyword evidence="4" id="KW-0677">Repeat</keyword>
<dbReference type="AlphaFoldDB" id="A0A4V3I6T6"/>
<dbReference type="PANTHER" id="PTHR43790:SF3">
    <property type="entry name" value="D-ALLOSE IMPORT ATP-BINDING PROTEIN ALSA-RELATED"/>
    <property type="match status" value="1"/>
</dbReference>
<keyword evidence="2" id="KW-1003">Cell membrane</keyword>
<accession>A0A4V3I6T6</accession>
<evidence type="ECO:0000313" key="10">
    <source>
        <dbReference type="EMBL" id="TFB55393.1"/>
    </source>
</evidence>
<dbReference type="InterPro" id="IPR003593">
    <property type="entry name" value="AAA+_ATPase"/>
</dbReference>
<dbReference type="CDD" id="cd03216">
    <property type="entry name" value="ABC_Carb_Monos_I"/>
    <property type="match status" value="1"/>
</dbReference>
<keyword evidence="6 10" id="KW-0067">ATP-binding</keyword>
<protein>
    <submittedName>
        <fullName evidence="10">Sugar ABC transporter ATP-binding protein</fullName>
    </submittedName>
</protein>
<evidence type="ECO:0000256" key="8">
    <source>
        <dbReference type="ARBA" id="ARBA00023136"/>
    </source>
</evidence>
<evidence type="ECO:0000256" key="2">
    <source>
        <dbReference type="ARBA" id="ARBA00022475"/>
    </source>
</evidence>
<dbReference type="PROSITE" id="PS00211">
    <property type="entry name" value="ABC_TRANSPORTER_1"/>
    <property type="match status" value="1"/>
</dbReference>
<dbReference type="GO" id="GO:0005524">
    <property type="term" value="F:ATP binding"/>
    <property type="evidence" value="ECO:0007669"/>
    <property type="project" value="UniProtKB-KW"/>
</dbReference>
<keyword evidence="11" id="KW-1185">Reference proteome</keyword>
<dbReference type="PROSITE" id="PS50893">
    <property type="entry name" value="ABC_TRANSPORTER_2"/>
    <property type="match status" value="2"/>
</dbReference>
<dbReference type="InterPro" id="IPR003439">
    <property type="entry name" value="ABC_transporter-like_ATP-bd"/>
</dbReference>
<gene>
    <name evidence="10" type="ORF">E3O23_02575</name>
</gene>
<dbReference type="InterPro" id="IPR027417">
    <property type="entry name" value="P-loop_NTPase"/>
</dbReference>
<dbReference type="Proteomes" id="UP000297866">
    <property type="component" value="Unassembled WGS sequence"/>
</dbReference>
<feature type="domain" description="ABC transporter" evidence="9">
    <location>
        <begin position="223"/>
        <end position="469"/>
    </location>
</feature>
<evidence type="ECO:0000256" key="3">
    <source>
        <dbReference type="ARBA" id="ARBA00022597"/>
    </source>
</evidence>
<dbReference type="Gene3D" id="3.40.50.300">
    <property type="entry name" value="P-loop containing nucleotide triphosphate hydrolases"/>
    <property type="match status" value="2"/>
</dbReference>
<dbReference type="PANTHER" id="PTHR43790">
    <property type="entry name" value="CARBOHYDRATE TRANSPORT ATP-BINDING PROTEIN MG119-RELATED"/>
    <property type="match status" value="1"/>
</dbReference>
<dbReference type="EMBL" id="SOEZ01000012">
    <property type="protein sequence ID" value="TFB55393.1"/>
    <property type="molecule type" value="Genomic_DNA"/>
</dbReference>
<dbReference type="OrthoDB" id="39350at2"/>
<keyword evidence="1" id="KW-0813">Transport</keyword>
<evidence type="ECO:0000256" key="1">
    <source>
        <dbReference type="ARBA" id="ARBA00022448"/>
    </source>
</evidence>
<name>A0A4V3I6T6_9MICO</name>
<evidence type="ECO:0000313" key="11">
    <source>
        <dbReference type="Proteomes" id="UP000297866"/>
    </source>
</evidence>
<dbReference type="GO" id="GO:0016887">
    <property type="term" value="F:ATP hydrolysis activity"/>
    <property type="evidence" value="ECO:0007669"/>
    <property type="project" value="InterPro"/>
</dbReference>
<proteinExistence type="predicted"/>
<keyword evidence="5" id="KW-0547">Nucleotide-binding</keyword>
<dbReference type="InterPro" id="IPR050107">
    <property type="entry name" value="ABC_carbohydrate_import_ATPase"/>
</dbReference>
<keyword evidence="3" id="KW-0762">Sugar transport</keyword>
<dbReference type="SMART" id="SM00382">
    <property type="entry name" value="AAA"/>
    <property type="match status" value="2"/>
</dbReference>
<feature type="domain" description="ABC transporter" evidence="9">
    <location>
        <begin position="2"/>
        <end position="211"/>
    </location>
</feature>
<evidence type="ECO:0000259" key="9">
    <source>
        <dbReference type="PROSITE" id="PS50893"/>
    </source>
</evidence>
<sequence length="476" mass="50938">MVHGLVGANGAGKSTLIRCLAGVVQPDSGSIEIDGEPLNISDPQVASELGLAFIHQEMSLIPGWDVLRNMSIGIPLVTRAGIIDWRPMRAKAAAVAEQLGFGFTLSKQVDDLSTADKWLVLIGRALMADARVIAMDEPTASLSSREAVRLHAIIRDLVARGTTVIFVSHRLDEVSDLCTDITVFRDGKVTRRVVGERLRKSELVTAIVGKDLEIPEHGHDPTEHGPEALRLAGVGDGRMVRDVSLVVHEGEIVGLGGLVGSGRSELVKAVYGASRFTSGRASLDGRPIAFSHPAQAVAAGFGLVPEERRAEGLFLNESINFNINLARLESLVFSRFLPFLRLKLARLRAQDAADQVTVKAKNVDELAGTLSGGNQQKVAIARWLIDPPRVLILDEPSRGVDVGARAEVHEVIRALAARGTAVLVVSSDNEELVALCDTVVVMAEGRVVGLLSGTSITVDHLVHLSFENQREEGNAA</sequence>
<organism evidence="10 11">
    <name type="scientific">Cryobacterium tagatosivorans</name>
    <dbReference type="NCBI Taxonomy" id="1259199"/>
    <lineage>
        <taxon>Bacteria</taxon>
        <taxon>Bacillati</taxon>
        <taxon>Actinomycetota</taxon>
        <taxon>Actinomycetes</taxon>
        <taxon>Micrococcales</taxon>
        <taxon>Microbacteriaceae</taxon>
        <taxon>Cryobacterium</taxon>
    </lineage>
</organism>
<comment type="caution">
    <text evidence="10">The sequence shown here is derived from an EMBL/GenBank/DDBJ whole genome shotgun (WGS) entry which is preliminary data.</text>
</comment>
<dbReference type="Pfam" id="PF00005">
    <property type="entry name" value="ABC_tran"/>
    <property type="match status" value="2"/>
</dbReference>
<reference evidence="10 11" key="1">
    <citation type="submission" date="2019-03" db="EMBL/GenBank/DDBJ databases">
        <title>Genomics of glacier-inhabiting Cryobacterium strains.</title>
        <authorList>
            <person name="Liu Q."/>
            <person name="Xin Y.-H."/>
        </authorList>
    </citation>
    <scope>NUCLEOTIDE SEQUENCE [LARGE SCALE GENOMIC DNA]</scope>
    <source>
        <strain evidence="10 11">Sr47</strain>
    </source>
</reference>
<dbReference type="CDD" id="cd03215">
    <property type="entry name" value="ABC_Carb_Monos_II"/>
    <property type="match status" value="1"/>
</dbReference>
<evidence type="ECO:0000256" key="5">
    <source>
        <dbReference type="ARBA" id="ARBA00022741"/>
    </source>
</evidence>
<dbReference type="SUPFAM" id="SSF52540">
    <property type="entry name" value="P-loop containing nucleoside triphosphate hydrolases"/>
    <property type="match status" value="2"/>
</dbReference>
<evidence type="ECO:0000256" key="7">
    <source>
        <dbReference type="ARBA" id="ARBA00022967"/>
    </source>
</evidence>
<keyword evidence="7" id="KW-1278">Translocase</keyword>